<feature type="transmembrane region" description="Helical" evidence="2">
    <location>
        <begin position="593"/>
        <end position="611"/>
    </location>
</feature>
<dbReference type="Proteomes" id="UP000076532">
    <property type="component" value="Unassembled WGS sequence"/>
</dbReference>
<gene>
    <name evidence="3" type="ORF">FIBSPDRAFT_1040444</name>
</gene>
<keyword evidence="2" id="KW-0812">Transmembrane</keyword>
<organism evidence="3 4">
    <name type="scientific">Athelia psychrophila</name>
    <dbReference type="NCBI Taxonomy" id="1759441"/>
    <lineage>
        <taxon>Eukaryota</taxon>
        <taxon>Fungi</taxon>
        <taxon>Dikarya</taxon>
        <taxon>Basidiomycota</taxon>
        <taxon>Agaricomycotina</taxon>
        <taxon>Agaricomycetes</taxon>
        <taxon>Agaricomycetidae</taxon>
        <taxon>Atheliales</taxon>
        <taxon>Atheliaceae</taxon>
        <taxon>Athelia</taxon>
    </lineage>
</organism>
<dbReference type="EMBL" id="KV417511">
    <property type="protein sequence ID" value="KZP26954.1"/>
    <property type="molecule type" value="Genomic_DNA"/>
</dbReference>
<keyword evidence="4" id="KW-1185">Reference proteome</keyword>
<feature type="compositionally biased region" description="Polar residues" evidence="1">
    <location>
        <begin position="222"/>
        <end position="231"/>
    </location>
</feature>
<feature type="transmembrane region" description="Helical" evidence="2">
    <location>
        <begin position="13"/>
        <end position="35"/>
    </location>
</feature>
<feature type="transmembrane region" description="Helical" evidence="2">
    <location>
        <begin position="716"/>
        <end position="737"/>
    </location>
</feature>
<feature type="region of interest" description="Disordered" evidence="1">
    <location>
        <begin position="222"/>
        <end position="264"/>
    </location>
</feature>
<reference evidence="3 4" key="1">
    <citation type="journal article" date="2016" name="Mol. Biol. Evol.">
        <title>Comparative Genomics of Early-Diverging Mushroom-Forming Fungi Provides Insights into the Origins of Lignocellulose Decay Capabilities.</title>
        <authorList>
            <person name="Nagy L.G."/>
            <person name="Riley R."/>
            <person name="Tritt A."/>
            <person name="Adam C."/>
            <person name="Daum C."/>
            <person name="Floudas D."/>
            <person name="Sun H."/>
            <person name="Yadav J.S."/>
            <person name="Pangilinan J."/>
            <person name="Larsson K.H."/>
            <person name="Matsuura K."/>
            <person name="Barry K."/>
            <person name="Labutti K."/>
            <person name="Kuo R."/>
            <person name="Ohm R.A."/>
            <person name="Bhattacharya S.S."/>
            <person name="Shirouzu T."/>
            <person name="Yoshinaga Y."/>
            <person name="Martin F.M."/>
            <person name="Grigoriev I.V."/>
            <person name="Hibbett D.S."/>
        </authorList>
    </citation>
    <scope>NUCLEOTIDE SEQUENCE [LARGE SCALE GENOMIC DNA]</scope>
    <source>
        <strain evidence="3 4">CBS 109695</strain>
    </source>
</reference>
<proteinExistence type="predicted"/>
<feature type="compositionally biased region" description="Pro residues" evidence="1">
    <location>
        <begin position="244"/>
        <end position="256"/>
    </location>
</feature>
<keyword evidence="2" id="KW-0472">Membrane</keyword>
<name>A0A166QB15_9AGAM</name>
<evidence type="ECO:0000313" key="4">
    <source>
        <dbReference type="Proteomes" id="UP000076532"/>
    </source>
</evidence>
<dbReference type="OrthoDB" id="2657661at2759"/>
<feature type="transmembrane region" description="Helical" evidence="2">
    <location>
        <begin position="684"/>
        <end position="704"/>
    </location>
</feature>
<dbReference type="AlphaFoldDB" id="A0A166QB15"/>
<evidence type="ECO:0000256" key="1">
    <source>
        <dbReference type="SAM" id="MobiDB-lite"/>
    </source>
</evidence>
<evidence type="ECO:0000313" key="3">
    <source>
        <dbReference type="EMBL" id="KZP26954.1"/>
    </source>
</evidence>
<protein>
    <recommendedName>
        <fullName evidence="5">WW domain-containing protein</fullName>
    </recommendedName>
</protein>
<accession>A0A166QB15</accession>
<feature type="transmembrane region" description="Helical" evidence="2">
    <location>
        <begin position="631"/>
        <end position="651"/>
    </location>
</feature>
<evidence type="ECO:0000256" key="2">
    <source>
        <dbReference type="SAM" id="Phobius"/>
    </source>
</evidence>
<sequence>MSSPKLTGFLLRLLRYLISLAGGSIKGLLTFIGWIRQRLARNRDKHFRDPPLPPSDGEDTQLPSNPHILCPTGSAVTCAGYAALDVQHEAKISSTVPDDHPSHPPPILLCSNDTPVCPSFAPRAEHVTLDIPLHDRGDDNGGPYTTIIHPPSPTRSSFSGPGNAYAGSLSSRALSIEGASGSDTWGANSLYAVDASAAQPISTHGMQLATAGYGTSMLQIHTPSRSTSRNSGRAAEPIKISRPLTPPLLPPPPPITTPTGDAPSRLSSLENRLTIKPISTANVQRGKRGAVVSTEYNHCLVRAYSFEFHDHLAPPEGWAECHDPQGALYFFHAEKRIFTDVLLHDPTKAAIVNEAASQILRQFHREILDEKAVLPKECDLVLELVELDDQTVVGYYFADHASRLLFWMEEFDAWKICREVAYVVSFSHLRLEIESQYWMHYELYPNCRDYTTELRDEARGVLLHATASDAMASTLTTELWTMGQNSALLNIIEKLQVDYPADQVCAGAIVGRAMRNLKHTHFIQLFGQHGARLDHDETVPGMTADCTGFLRAIDIFLFWGTAVHLIAFREILVDGTVHLPSWRRYIQNLQSQWGAVVIAAPVLLNANIAFLSIQSVDNSGITVSNRSPAQILIYVSTVTSLSSMLFASFLLRQRDRKHEGSAAKFFENITHSNTGFQNLAILHAVPYALLIWSTLEFLGGFLSYCFSNTTSPTRAAVASALGGCIVLTVWCWTRLWVSESRQGRDYFENIEDWPRRMLKLIQPLTQPAP</sequence>
<evidence type="ECO:0008006" key="5">
    <source>
        <dbReference type="Google" id="ProtNLM"/>
    </source>
</evidence>
<keyword evidence="2" id="KW-1133">Transmembrane helix</keyword>